<organism evidence="5 6">
    <name type="scientific">Candidatus Xenohaliotis californiensis</name>
    <dbReference type="NCBI Taxonomy" id="84677"/>
    <lineage>
        <taxon>Bacteria</taxon>
        <taxon>Pseudomonadati</taxon>
        <taxon>Pseudomonadota</taxon>
        <taxon>Alphaproteobacteria</taxon>
        <taxon>Rickettsiales</taxon>
        <taxon>Anaplasmataceae</taxon>
        <taxon>Candidatus Xenohaliotis</taxon>
    </lineage>
</organism>
<keyword evidence="3" id="KW-1003">Cell membrane</keyword>
<dbReference type="InterPro" id="IPR001268">
    <property type="entry name" value="NADH_UbQ_OxRdtase_30kDa_su"/>
</dbReference>
<dbReference type="EC" id="7.1.1.-" evidence="3"/>
<keyword evidence="3" id="KW-0472">Membrane</keyword>
<dbReference type="InterPro" id="IPR037232">
    <property type="entry name" value="NADH_quin_OxRdtase_su_C/D-like"/>
</dbReference>
<keyword evidence="6" id="KW-1185">Reference proteome</keyword>
<evidence type="ECO:0000256" key="3">
    <source>
        <dbReference type="HAMAP-Rule" id="MF_01357"/>
    </source>
</evidence>
<accession>A0ABM9N9E7</accession>
<dbReference type="Gene3D" id="3.30.460.80">
    <property type="entry name" value="NADH:ubiquinone oxidoreductase, 30kDa subunit"/>
    <property type="match status" value="1"/>
</dbReference>
<name>A0ABM9N9E7_9RICK</name>
<comment type="subunit">
    <text evidence="3">NDH-1 is composed of 14 different subunits. Subunits NuoB, C, D, E, F, and G constitute the peripheral sector of the complex.</text>
</comment>
<gene>
    <name evidence="3 5" type="primary">nuoC</name>
    <name evidence="5" type="ORF">CAXC1_70059</name>
</gene>
<comment type="function">
    <text evidence="3">NDH-1 shuttles electrons from NADH, via FMN and iron-sulfur (Fe-S) centers, to quinones in the respiratory chain. The immediate electron acceptor for the enzyme in this species is believed to be ubiquinone. Couples the redox reaction to proton translocation (for every two electrons transferred, four hydrogen ions are translocated across the cytoplasmic membrane), and thus conserves the redox energy in a proton gradient.</text>
</comment>
<dbReference type="SUPFAM" id="SSF143243">
    <property type="entry name" value="Nqo5-like"/>
    <property type="match status" value="1"/>
</dbReference>
<proteinExistence type="inferred from homology"/>
<comment type="similarity">
    <text evidence="1 3">Belongs to the complex I 30 kDa subunit family.</text>
</comment>
<reference evidence="5 6" key="1">
    <citation type="submission" date="2024-01" db="EMBL/GenBank/DDBJ databases">
        <authorList>
            <person name="Kunselman E."/>
        </authorList>
    </citation>
    <scope>NUCLEOTIDE SEQUENCE [LARGE SCALE GENOMIC DNA]</scope>
    <source>
        <strain evidence="5">2 abalone samples</strain>
    </source>
</reference>
<keyword evidence="2 3" id="KW-0813">Transport</keyword>
<evidence type="ECO:0000313" key="6">
    <source>
        <dbReference type="Proteomes" id="UP001314181"/>
    </source>
</evidence>
<comment type="catalytic activity">
    <reaction evidence="3">
        <text>a quinone + NADH + 5 H(+)(in) = a quinol + NAD(+) + 4 H(+)(out)</text>
        <dbReference type="Rhea" id="RHEA:57888"/>
        <dbReference type="ChEBI" id="CHEBI:15378"/>
        <dbReference type="ChEBI" id="CHEBI:24646"/>
        <dbReference type="ChEBI" id="CHEBI:57540"/>
        <dbReference type="ChEBI" id="CHEBI:57945"/>
        <dbReference type="ChEBI" id="CHEBI:132124"/>
    </reaction>
</comment>
<protein>
    <recommendedName>
        <fullName evidence="3">NADH-quinone oxidoreductase subunit C</fullName>
        <ecNumber evidence="3">7.1.1.-</ecNumber>
    </recommendedName>
    <alternativeName>
        <fullName evidence="3">NADH dehydrogenase I subunit C</fullName>
    </alternativeName>
    <alternativeName>
        <fullName evidence="3">NDH-1 subunit C</fullName>
    </alternativeName>
</protein>
<keyword evidence="3" id="KW-1278">Translocase</keyword>
<keyword evidence="3" id="KW-0874">Quinone</keyword>
<keyword evidence="3" id="KW-0830">Ubiquinone</keyword>
<feature type="domain" description="NADH:ubiquinone oxidoreductase 30kDa subunit" evidence="4">
    <location>
        <begin position="55"/>
        <end position="174"/>
    </location>
</feature>
<keyword evidence="3" id="KW-0520">NAD</keyword>
<comment type="caution">
    <text evidence="5">The sequence shown here is derived from an EMBL/GenBank/DDBJ whole genome shotgun (WGS) entry which is preliminary data.</text>
</comment>
<evidence type="ECO:0000313" key="5">
    <source>
        <dbReference type="EMBL" id="CAK8163533.1"/>
    </source>
</evidence>
<dbReference type="NCBIfam" id="TIGR01961">
    <property type="entry name" value="NuoC_fam"/>
    <property type="match status" value="1"/>
</dbReference>
<dbReference type="EMBL" id="CAWVOK010000033">
    <property type="protein sequence ID" value="CAK8163533.1"/>
    <property type="molecule type" value="Genomic_DNA"/>
</dbReference>
<dbReference type="HAMAP" id="MF_01357">
    <property type="entry name" value="NDH1_NuoC"/>
    <property type="match status" value="1"/>
</dbReference>
<evidence type="ECO:0000256" key="1">
    <source>
        <dbReference type="ARBA" id="ARBA00007569"/>
    </source>
</evidence>
<dbReference type="Proteomes" id="UP001314181">
    <property type="component" value="Unassembled WGS sequence"/>
</dbReference>
<dbReference type="Pfam" id="PF00329">
    <property type="entry name" value="Complex1_30kDa"/>
    <property type="match status" value="1"/>
</dbReference>
<sequence>MLIYCCYTLFNILYYDICFIDGLLMLCQNELAIQLSSNASITDCIVINSMLIAHTSPLDLINAISFLQDNNFCKFTTLIEIFAVDYPDIKMRFEVIYSLLSIKYNQRIWLKTMAEQHQSLNSIVKIFNAANWFEREVFDMYGVKFNNHPYLQRILLENDFEGYPLRKDFPLSGNYEVGYSEIEKDVIKKPVYLEQSYRHLNQISPWNDQ</sequence>
<comment type="subcellular location">
    <subcellularLocation>
        <location evidence="3">Cell membrane</location>
        <topology evidence="3">Peripheral membrane protein</topology>
        <orientation evidence="3">Cytoplasmic side</orientation>
    </subcellularLocation>
</comment>
<dbReference type="PANTHER" id="PTHR10884:SF14">
    <property type="entry name" value="NADH DEHYDROGENASE [UBIQUINONE] IRON-SULFUR PROTEIN 3, MITOCHONDRIAL"/>
    <property type="match status" value="1"/>
</dbReference>
<dbReference type="PANTHER" id="PTHR10884">
    <property type="entry name" value="NADH DEHYDROGENASE UBIQUINONE IRON-SULFUR PROTEIN 3"/>
    <property type="match status" value="1"/>
</dbReference>
<evidence type="ECO:0000256" key="2">
    <source>
        <dbReference type="ARBA" id="ARBA00022448"/>
    </source>
</evidence>
<evidence type="ECO:0000259" key="4">
    <source>
        <dbReference type="Pfam" id="PF00329"/>
    </source>
</evidence>
<dbReference type="InterPro" id="IPR010218">
    <property type="entry name" value="NADH_DH_suC"/>
</dbReference>